<evidence type="ECO:0000256" key="1">
    <source>
        <dbReference type="SAM" id="SignalP"/>
    </source>
</evidence>
<dbReference type="PANTHER" id="PTHR35273">
    <property type="entry name" value="ALPHA-1,4 POLYGALACTOSAMINIDASE, PUTATIVE (AFU_ORTHOLOGUE AFUA_3G07890)-RELATED"/>
    <property type="match status" value="1"/>
</dbReference>
<evidence type="ECO:0000313" key="3">
    <source>
        <dbReference type="EMBL" id="MCM6773741.1"/>
    </source>
</evidence>
<feature type="signal peptide" evidence="1">
    <location>
        <begin position="1"/>
        <end position="24"/>
    </location>
</feature>
<reference evidence="3" key="1">
    <citation type="submission" date="2022-06" db="EMBL/GenBank/DDBJ databases">
        <title>Novel species in genus nocardia.</title>
        <authorList>
            <person name="Li F."/>
        </authorList>
    </citation>
    <scope>NUCLEOTIDE SEQUENCE</scope>
    <source>
        <strain evidence="3">CDC141</strain>
    </source>
</reference>
<dbReference type="Proteomes" id="UP001139157">
    <property type="component" value="Unassembled WGS sequence"/>
</dbReference>
<dbReference type="EMBL" id="JAMRXG010000003">
    <property type="protein sequence ID" value="MCM6773741.1"/>
    <property type="molecule type" value="Genomic_DNA"/>
</dbReference>
<protein>
    <submittedName>
        <fullName evidence="3">Endo alpha-1,4 polygalactosaminidase</fullName>
    </submittedName>
</protein>
<dbReference type="InterPro" id="IPR017853">
    <property type="entry name" value="GH"/>
</dbReference>
<dbReference type="Pfam" id="PF03537">
    <property type="entry name" value="Glyco_hydro_114"/>
    <property type="match status" value="1"/>
</dbReference>
<dbReference type="PANTHER" id="PTHR35273:SF2">
    <property type="entry name" value="ALPHA-GALACTOSIDASE"/>
    <property type="match status" value="1"/>
</dbReference>
<feature type="chain" id="PRO_5040803642" evidence="1">
    <location>
        <begin position="25"/>
        <end position="268"/>
    </location>
</feature>
<dbReference type="RefSeq" id="WP_251910794.1">
    <property type="nucleotide sequence ID" value="NZ_JAMRXG010000003.1"/>
</dbReference>
<evidence type="ECO:0000259" key="2">
    <source>
        <dbReference type="Pfam" id="PF03537"/>
    </source>
</evidence>
<keyword evidence="1" id="KW-0732">Signal</keyword>
<evidence type="ECO:0000313" key="4">
    <source>
        <dbReference type="Proteomes" id="UP001139157"/>
    </source>
</evidence>
<dbReference type="AlphaFoldDB" id="A0A9X2IYB4"/>
<feature type="domain" description="Glycoside-hydrolase family GH114 TIM-barrel" evidence="2">
    <location>
        <begin position="43"/>
        <end position="256"/>
    </location>
</feature>
<sequence length="268" mass="28996">MTTLANLSRLGAAALAAASVFTCAAEVSAQPAAVTLPPRAAGFDYQIGGPYPPPAGVRVVSRDYSVAPAEGLYNICYVNGFQVQTGAEREWDPDLLLRDANGELVIDEDWNEVLLDIRTEDKRARIAAKVNGWIDTCAAKRYQAVEPDNYDSYTRSKDLLTADQAQSFIRRLSAHAHARGLAIAQKNAAELADNRTRNGLDFAVAEECGDTDECEIYANAFADNVVDVEYTAAGLSAACAGFKSRISIVRRDRDVVPQGSPGYLRRTC</sequence>
<name>A0A9X2IYB4_9NOCA</name>
<keyword evidence="4" id="KW-1185">Reference proteome</keyword>
<dbReference type="Gene3D" id="3.20.20.70">
    <property type="entry name" value="Aldolase class I"/>
    <property type="match status" value="1"/>
</dbReference>
<accession>A0A9X2IYB4</accession>
<dbReference type="InterPro" id="IPR004352">
    <property type="entry name" value="GH114_TIM-barrel"/>
</dbReference>
<gene>
    <name evidence="3" type="ORF">NDR86_09690</name>
</gene>
<dbReference type="SUPFAM" id="SSF51445">
    <property type="entry name" value="(Trans)glycosidases"/>
    <property type="match status" value="1"/>
</dbReference>
<dbReference type="InterPro" id="IPR013785">
    <property type="entry name" value="Aldolase_TIM"/>
</dbReference>
<proteinExistence type="predicted"/>
<comment type="caution">
    <text evidence="3">The sequence shown here is derived from an EMBL/GenBank/DDBJ whole genome shotgun (WGS) entry which is preliminary data.</text>
</comment>
<organism evidence="3 4">
    <name type="scientific">Nocardia pulmonis</name>
    <dbReference type="NCBI Taxonomy" id="2951408"/>
    <lineage>
        <taxon>Bacteria</taxon>
        <taxon>Bacillati</taxon>
        <taxon>Actinomycetota</taxon>
        <taxon>Actinomycetes</taxon>
        <taxon>Mycobacteriales</taxon>
        <taxon>Nocardiaceae</taxon>
        <taxon>Nocardia</taxon>
    </lineage>
</organism>